<name>A0ABU4ELA5_9GAMM</name>
<accession>A0ABU4ELA5</accession>
<evidence type="ECO:0000313" key="2">
    <source>
        <dbReference type="EMBL" id="MDV7044840.1"/>
    </source>
</evidence>
<evidence type="ECO:0000313" key="3">
    <source>
        <dbReference type="Proteomes" id="UP001187868"/>
    </source>
</evidence>
<dbReference type="Pfam" id="PF13884">
    <property type="entry name" value="Peptidase_S74"/>
    <property type="match status" value="1"/>
</dbReference>
<organism evidence="2 3">
    <name type="scientific">Dickeya solani</name>
    <dbReference type="NCBI Taxonomy" id="1089444"/>
    <lineage>
        <taxon>Bacteria</taxon>
        <taxon>Pseudomonadati</taxon>
        <taxon>Pseudomonadota</taxon>
        <taxon>Gammaproteobacteria</taxon>
        <taxon>Enterobacterales</taxon>
        <taxon>Pectobacteriaceae</taxon>
        <taxon>Dickeya</taxon>
    </lineage>
</organism>
<reference evidence="2 3" key="1">
    <citation type="submission" date="2023-10" db="EMBL/GenBank/DDBJ databases">
        <title>Clonality and diversity in the soft rot Dickeya solani phytopathogen.</title>
        <authorList>
            <person name="Pedron J."/>
            <person name="Van Gijisegem F."/>
            <person name="Portier P."/>
            <person name="Taghouti G."/>
        </authorList>
    </citation>
    <scope>NUCLEOTIDE SEQUENCE [LARGE SCALE GENOMIC DNA]</scope>
    <source>
        <strain evidence="2 3">FVG2-MFV017-A9</strain>
    </source>
</reference>
<dbReference type="Proteomes" id="UP001187868">
    <property type="component" value="Unassembled WGS sequence"/>
</dbReference>
<dbReference type="RefSeq" id="WP_226061749.1">
    <property type="nucleotide sequence ID" value="NZ_JAIZGA010000001.1"/>
</dbReference>
<keyword evidence="3" id="KW-1185">Reference proteome</keyword>
<sequence>MSVGTITLTNGSVTATGAGTTFTSDLVAGDFVVAVVGGVTYTLPVKTVDSATQVTLIRAYDGPTAAGAAWSAVPRDSMNAITAQLAADTAKAIRGLNYDKNNWQQVFSGTGTITITLPDGSTYSGPAWNSFTSQLNAKATLGANSDITSINGLTTALTLEQGGTGAKTAAGARSNFGLGTAATRNVGNTSGTVAAGDDGRFGTLEGKSGGTVSSEVVVNGLMHATGFRPTNLSTEASGNARSIGLNWTDAVGSIASTLEYYLVSGQYHSLRMLIDQASFSFRGNGNAVAPGGAWIDGSDRRLKDKFEEIKDATSKTQSLTGYTYDMNGQRRAGIVAQDLQAVLPEAVELMGPGLDKDGNSVDDLLGVNYSSVTALLVNAVKEQQQAIERLAARVDALESMKSS</sequence>
<feature type="domain" description="Peptidase S74" evidence="1">
    <location>
        <begin position="298"/>
        <end position="394"/>
    </location>
</feature>
<evidence type="ECO:0000259" key="1">
    <source>
        <dbReference type="PROSITE" id="PS51688"/>
    </source>
</evidence>
<protein>
    <submittedName>
        <fullName evidence="2">Tail fiber domain-containing protein</fullName>
    </submittedName>
</protein>
<gene>
    <name evidence="2" type="ORF">RUJ08_22210</name>
</gene>
<dbReference type="InterPro" id="IPR030392">
    <property type="entry name" value="S74_ICA"/>
</dbReference>
<dbReference type="EMBL" id="JAWLLM010000043">
    <property type="protein sequence ID" value="MDV7044840.1"/>
    <property type="molecule type" value="Genomic_DNA"/>
</dbReference>
<proteinExistence type="predicted"/>
<comment type="caution">
    <text evidence="2">The sequence shown here is derived from an EMBL/GenBank/DDBJ whole genome shotgun (WGS) entry which is preliminary data.</text>
</comment>
<dbReference type="PROSITE" id="PS51688">
    <property type="entry name" value="ICA"/>
    <property type="match status" value="1"/>
</dbReference>